<gene>
    <name evidence="1" type="ORF">CU098_002747</name>
</gene>
<organism evidence="1 2">
    <name type="scientific">Rhizopus stolonifer</name>
    <name type="common">Rhizopus nigricans</name>
    <dbReference type="NCBI Taxonomy" id="4846"/>
    <lineage>
        <taxon>Eukaryota</taxon>
        <taxon>Fungi</taxon>
        <taxon>Fungi incertae sedis</taxon>
        <taxon>Mucoromycota</taxon>
        <taxon>Mucoromycotina</taxon>
        <taxon>Mucoromycetes</taxon>
        <taxon>Mucorales</taxon>
        <taxon>Mucorineae</taxon>
        <taxon>Rhizopodaceae</taxon>
        <taxon>Rhizopus</taxon>
    </lineage>
</organism>
<dbReference type="Proteomes" id="UP000253551">
    <property type="component" value="Unassembled WGS sequence"/>
</dbReference>
<name>A0A367JXS8_RHIST</name>
<evidence type="ECO:0000313" key="1">
    <source>
        <dbReference type="EMBL" id="RCH94764.1"/>
    </source>
</evidence>
<proteinExistence type="predicted"/>
<dbReference type="AlphaFoldDB" id="A0A367JXS8"/>
<sequence>MISRRGLLYLKNMPNFQKRYFSSSVKDRDRMTDKKVSKKQLPEVISFMPVINIPLSELAFNAFYSLHRPLLGLSVPKPFKAGNLVGEIKKEDNTEEALMNYMATLKPFRPPELPVENDIPTTATTTTLTVEIDPSYFLQHNNNHEEIADYLIAIQKELDTLYSKDSKRTMTKKKRMRKRSSIP</sequence>
<keyword evidence="2" id="KW-1185">Reference proteome</keyword>
<evidence type="ECO:0000313" key="2">
    <source>
        <dbReference type="Proteomes" id="UP000253551"/>
    </source>
</evidence>
<comment type="caution">
    <text evidence="1">The sequence shown here is derived from an EMBL/GenBank/DDBJ whole genome shotgun (WGS) entry which is preliminary data.</text>
</comment>
<protein>
    <submittedName>
        <fullName evidence="1">Uncharacterized protein</fullName>
    </submittedName>
</protein>
<dbReference type="OrthoDB" id="2429891at2759"/>
<feature type="non-terminal residue" evidence="1">
    <location>
        <position position="183"/>
    </location>
</feature>
<dbReference type="EMBL" id="PJQM01002516">
    <property type="protein sequence ID" value="RCH94764.1"/>
    <property type="molecule type" value="Genomic_DNA"/>
</dbReference>
<reference evidence="1 2" key="1">
    <citation type="journal article" date="2018" name="G3 (Bethesda)">
        <title>Phylogenetic and Phylogenomic Definition of Rhizopus Species.</title>
        <authorList>
            <person name="Gryganskyi A.P."/>
            <person name="Golan J."/>
            <person name="Dolatabadi S."/>
            <person name="Mondo S."/>
            <person name="Robb S."/>
            <person name="Idnurm A."/>
            <person name="Muszewska A."/>
            <person name="Steczkiewicz K."/>
            <person name="Masonjones S."/>
            <person name="Liao H.L."/>
            <person name="Gajdeczka M.T."/>
            <person name="Anike F."/>
            <person name="Vuek A."/>
            <person name="Anishchenko I.M."/>
            <person name="Voigt K."/>
            <person name="de Hoog G.S."/>
            <person name="Smith M.E."/>
            <person name="Heitman J."/>
            <person name="Vilgalys R."/>
            <person name="Stajich J.E."/>
        </authorList>
    </citation>
    <scope>NUCLEOTIDE SEQUENCE [LARGE SCALE GENOMIC DNA]</scope>
    <source>
        <strain evidence="1 2">LSU 92-RS-03</strain>
    </source>
</reference>
<accession>A0A367JXS8</accession>